<feature type="active site" description="Acyl-thioester intermediate" evidence="7">
    <location>
        <position position="97"/>
    </location>
</feature>
<dbReference type="InterPro" id="IPR020613">
    <property type="entry name" value="Thiolase_CS"/>
</dbReference>
<dbReference type="PROSITE" id="PS00099">
    <property type="entry name" value="THIOLASE_3"/>
    <property type="match status" value="1"/>
</dbReference>
<dbReference type="Pfam" id="PF02803">
    <property type="entry name" value="Thiolase_C"/>
    <property type="match status" value="1"/>
</dbReference>
<evidence type="ECO:0000256" key="6">
    <source>
        <dbReference type="ARBA" id="ARBA00040529"/>
    </source>
</evidence>
<dbReference type="PROSITE" id="PS00098">
    <property type="entry name" value="THIOLASE_1"/>
    <property type="match status" value="1"/>
</dbReference>
<evidence type="ECO:0000256" key="4">
    <source>
        <dbReference type="ARBA" id="ARBA00023315"/>
    </source>
</evidence>
<accession>A0A7S7M7F2</accession>
<dbReference type="PANTHER" id="PTHR18919:SF107">
    <property type="entry name" value="ACETYL-COA ACETYLTRANSFERASE, CYTOSOLIC"/>
    <property type="match status" value="1"/>
</dbReference>
<dbReference type="NCBIfam" id="TIGR01930">
    <property type="entry name" value="AcCoA-C-Actrans"/>
    <property type="match status" value="1"/>
</dbReference>
<dbReference type="InterPro" id="IPR020615">
    <property type="entry name" value="Thiolase_acyl_enz_int_AS"/>
</dbReference>
<dbReference type="FunFam" id="3.40.47.10:FF:000010">
    <property type="entry name" value="Acetyl-CoA acetyltransferase (Thiolase)"/>
    <property type="match status" value="1"/>
</dbReference>
<evidence type="ECO:0000313" key="11">
    <source>
        <dbReference type="EMBL" id="QOY60117.1"/>
    </source>
</evidence>
<gene>
    <name evidence="11" type="ORF">INP52_06775</name>
</gene>
<dbReference type="Gene3D" id="3.40.47.10">
    <property type="match status" value="2"/>
</dbReference>
<dbReference type="SUPFAM" id="SSF53901">
    <property type="entry name" value="Thiolase-like"/>
    <property type="match status" value="2"/>
</dbReference>
<dbReference type="InterPro" id="IPR002155">
    <property type="entry name" value="Thiolase"/>
</dbReference>
<dbReference type="InterPro" id="IPR016039">
    <property type="entry name" value="Thiolase-like"/>
</dbReference>
<evidence type="ECO:0000256" key="3">
    <source>
        <dbReference type="ARBA" id="ARBA00022679"/>
    </source>
</evidence>
<dbReference type="GO" id="GO:0003985">
    <property type="term" value="F:acetyl-CoA C-acetyltransferase activity"/>
    <property type="evidence" value="ECO:0007669"/>
    <property type="project" value="UniProtKB-EC"/>
</dbReference>
<sequence length="405" mass="42815">MSNRTFEKRPDDVVIVAGARTPIGKFGGSLKTVSSIDMGALVVREAVSRAGVKPASVDEVIVGQVGSWGENGFLARAVSLKAGLPDETCAYSVNRQCGSGLQSIVDAVMEIQTGAADVVVAGGSESLSQLPYYVPSARWGARMGHKQLEDGVIDILTWPLDHSHNGVTAENVARKFNVSREEQDRFAARSQQRAVAAVAAGVFSEEIIPVEVRGRKGSVTVFDADEGPREGVTVESLAKLKPCFVTDGTGTVTAANSSSLNDAAAAVVVMTRAKAAELGCTPMVAIRGHAVAGYHAELMGYSPYFSSRKLAEQLDLDLTKIDFFEINEAFASQALAVTRDLGLDDERVNIYGGGISLGHPIGATGTILAIKCAYELARRHPEKRDAMVSMCIGGGQGISMYFTAE</sequence>
<evidence type="ECO:0000313" key="12">
    <source>
        <dbReference type="Proteomes" id="UP000593735"/>
    </source>
</evidence>
<dbReference type="EMBL" id="CP063767">
    <property type="protein sequence ID" value="QOY60117.1"/>
    <property type="molecule type" value="Genomic_DNA"/>
</dbReference>
<feature type="active site" description="Proton acceptor" evidence="7">
    <location>
        <position position="391"/>
    </location>
</feature>
<dbReference type="InterPro" id="IPR020610">
    <property type="entry name" value="Thiolase_AS"/>
</dbReference>
<name>A0A7S7M7F2_9ACTN</name>
<evidence type="ECO:0000256" key="1">
    <source>
        <dbReference type="ARBA" id="ARBA00010982"/>
    </source>
</evidence>
<keyword evidence="12" id="KW-1185">Reference proteome</keyword>
<dbReference type="InterPro" id="IPR020617">
    <property type="entry name" value="Thiolase_C"/>
</dbReference>
<reference evidence="11 12" key="1">
    <citation type="submission" date="2020-10" db="EMBL/GenBank/DDBJ databases">
        <title>Olsenella immobilis sp.nov., isolated from the mud in a fermentation cellar used for the production of Chinese strong-flavoured liquor.</title>
        <authorList>
            <person name="Lu L."/>
        </authorList>
    </citation>
    <scope>NUCLEOTIDE SEQUENCE [LARGE SCALE GENOMIC DNA]</scope>
    <source>
        <strain evidence="11 12">LZLJ-2</strain>
    </source>
</reference>
<feature type="active site" description="Proton acceptor" evidence="7">
    <location>
        <position position="359"/>
    </location>
</feature>
<evidence type="ECO:0000256" key="2">
    <source>
        <dbReference type="ARBA" id="ARBA00012705"/>
    </source>
</evidence>
<evidence type="ECO:0000256" key="5">
    <source>
        <dbReference type="ARBA" id="ARBA00030755"/>
    </source>
</evidence>
<dbReference type="PROSITE" id="PS00737">
    <property type="entry name" value="THIOLASE_2"/>
    <property type="match status" value="1"/>
</dbReference>
<dbReference type="EC" id="2.3.1.9" evidence="2"/>
<organism evidence="11 12">
    <name type="scientific">Thermophilibacter immobilis</name>
    <dbReference type="NCBI Taxonomy" id="2779519"/>
    <lineage>
        <taxon>Bacteria</taxon>
        <taxon>Bacillati</taxon>
        <taxon>Actinomycetota</taxon>
        <taxon>Coriobacteriia</taxon>
        <taxon>Coriobacteriales</taxon>
        <taxon>Atopobiaceae</taxon>
        <taxon>Thermophilibacter</taxon>
    </lineage>
</organism>
<dbReference type="CDD" id="cd00751">
    <property type="entry name" value="thiolase"/>
    <property type="match status" value="1"/>
</dbReference>
<evidence type="ECO:0000256" key="7">
    <source>
        <dbReference type="PIRSR" id="PIRSR000429-1"/>
    </source>
</evidence>
<dbReference type="AlphaFoldDB" id="A0A7S7M7F2"/>
<evidence type="ECO:0000259" key="10">
    <source>
        <dbReference type="Pfam" id="PF02803"/>
    </source>
</evidence>
<proteinExistence type="inferred from homology"/>
<dbReference type="Pfam" id="PF00108">
    <property type="entry name" value="Thiolase_N"/>
    <property type="match status" value="1"/>
</dbReference>
<comment type="similarity">
    <text evidence="1 8">Belongs to the thiolase-like superfamily. Thiolase family.</text>
</comment>
<protein>
    <recommendedName>
        <fullName evidence="6">Probable acetyl-CoA acetyltransferase</fullName>
        <ecNumber evidence="2">2.3.1.9</ecNumber>
    </recommendedName>
    <alternativeName>
        <fullName evidence="5">Acetoacetyl-CoA thiolase</fullName>
    </alternativeName>
</protein>
<keyword evidence="3 8" id="KW-0808">Transferase</keyword>
<dbReference type="InterPro" id="IPR020616">
    <property type="entry name" value="Thiolase_N"/>
</dbReference>
<dbReference type="Proteomes" id="UP000593735">
    <property type="component" value="Chromosome"/>
</dbReference>
<feature type="domain" description="Thiolase N-terminal" evidence="9">
    <location>
        <begin position="13"/>
        <end position="272"/>
    </location>
</feature>
<dbReference type="KEGG" id="tio:INP52_06775"/>
<dbReference type="PIRSF" id="PIRSF000429">
    <property type="entry name" value="Ac-CoA_Ac_transf"/>
    <property type="match status" value="1"/>
</dbReference>
<evidence type="ECO:0000259" key="9">
    <source>
        <dbReference type="Pfam" id="PF00108"/>
    </source>
</evidence>
<feature type="domain" description="Thiolase C-terminal" evidence="10">
    <location>
        <begin position="281"/>
        <end position="402"/>
    </location>
</feature>
<evidence type="ECO:0000256" key="8">
    <source>
        <dbReference type="RuleBase" id="RU003557"/>
    </source>
</evidence>
<dbReference type="PANTHER" id="PTHR18919">
    <property type="entry name" value="ACETYL-COA C-ACYLTRANSFERASE"/>
    <property type="match status" value="1"/>
</dbReference>
<keyword evidence="4 8" id="KW-0012">Acyltransferase</keyword>
<dbReference type="RefSeq" id="WP_194370236.1">
    <property type="nucleotide sequence ID" value="NZ_CP063767.1"/>
</dbReference>